<evidence type="ECO:0000256" key="5">
    <source>
        <dbReference type="SAM" id="MobiDB-lite"/>
    </source>
</evidence>
<keyword evidence="3" id="KW-0863">Zinc-finger</keyword>
<feature type="domain" description="DNL-type" evidence="7">
    <location>
        <begin position="489"/>
        <end position="587"/>
    </location>
</feature>
<comment type="caution">
    <text evidence="8">The sequence shown here is derived from an EMBL/GenBank/DDBJ whole genome shotgun (WGS) entry which is preliminary data.</text>
</comment>
<dbReference type="GO" id="GO:0042981">
    <property type="term" value="P:regulation of apoptotic process"/>
    <property type="evidence" value="ECO:0007669"/>
    <property type="project" value="InterPro"/>
</dbReference>
<gene>
    <name evidence="8" type="ORF">JEQ12_013425</name>
</gene>
<evidence type="ECO:0000256" key="3">
    <source>
        <dbReference type="PROSITE-ProRule" id="PRU00834"/>
    </source>
</evidence>
<evidence type="ECO:0000259" key="6">
    <source>
        <dbReference type="PROSITE" id="PS50209"/>
    </source>
</evidence>
<sequence length="604" mass="69047">MSDYENEDACWSALEGFRVKLISVIDPARMTPYLRQCKVLNPDDEEQVLSDPSLVTRKRKVGVLLDILQRTGHKGYVAFLESLELYYPQLYRKVTGKEPTRVFSMIIDASGESGLTQLLMSEVMKLQKRVQELTALLSSRDDLAEELRVKDSLLRKLQERVQHLKEACEAGSRELQRCKAENYDLALRLARQSEERDAALTGHRGLLLEIDRLKHSLMKAEDDCRVERKHTLKLRRAMELRPSQELLWELQQEKALLQARVQGLEASVQEGKPDQGRPHVQVPEEDWQRAQRDLQQQAATIFSLRRDLRQAEALRTRSAEEKETFELQCLALRRDSKMYKDRIEAILRQMEEVAIERDQATLMRGELHAQHARSLQDKDALRKQVRELSEKVDELQLQLFQREGQLLALEGELRRRRLDALVLSSDVEDSSPRNSEELSLPQDLEEDTQLSDKGSLAIGESPEQPSVAPQEEQLSLTPEDAGLNGREPPEKEKGRRRLKESFENYRRSSKRISKLAYHQGVVIVTCPGCQNHHIIADNLGWFSDLDGKRNIEEILAARGEKVRRVAGEGALELLLEAARPPRSTTAAEGAEDQDPTQPCKTEAS</sequence>
<name>A0A836D2X1_SHEEP</name>
<dbReference type="InterPro" id="IPR042142">
    <property type="entry name" value="CARD_CARD9"/>
</dbReference>
<dbReference type="GO" id="GO:0043123">
    <property type="term" value="P:positive regulation of canonical NF-kappaB signal transduction"/>
    <property type="evidence" value="ECO:0007669"/>
    <property type="project" value="TreeGrafter"/>
</dbReference>
<feature type="compositionally biased region" description="Basic and acidic residues" evidence="5">
    <location>
        <begin position="487"/>
        <end position="502"/>
    </location>
</feature>
<dbReference type="InterPro" id="IPR007853">
    <property type="entry name" value="Znf_DNL-typ"/>
</dbReference>
<dbReference type="PROSITE" id="PS50209">
    <property type="entry name" value="CARD"/>
    <property type="match status" value="1"/>
</dbReference>
<dbReference type="PANTHER" id="PTHR14559:SF3">
    <property type="entry name" value="CASPASE RECRUITMENT DOMAIN-CONTAINING PROTEIN 9"/>
    <property type="match status" value="1"/>
</dbReference>
<dbReference type="SUPFAM" id="SSF47986">
    <property type="entry name" value="DEATH domain"/>
    <property type="match status" value="1"/>
</dbReference>
<evidence type="ECO:0000313" key="9">
    <source>
        <dbReference type="Proteomes" id="UP000664991"/>
    </source>
</evidence>
<feature type="compositionally biased region" description="Polar residues" evidence="5">
    <location>
        <begin position="595"/>
        <end position="604"/>
    </location>
</feature>
<accession>A0A836D2X1</accession>
<dbReference type="InterPro" id="IPR011029">
    <property type="entry name" value="DEATH-like_dom_sf"/>
</dbReference>
<evidence type="ECO:0000256" key="2">
    <source>
        <dbReference type="ARBA" id="ARBA00023054"/>
    </source>
</evidence>
<dbReference type="GO" id="GO:0050700">
    <property type="term" value="F:CARD domain binding"/>
    <property type="evidence" value="ECO:0007669"/>
    <property type="project" value="TreeGrafter"/>
</dbReference>
<dbReference type="CDD" id="cd08809">
    <property type="entry name" value="CARD_CARD9"/>
    <property type="match status" value="1"/>
</dbReference>
<feature type="region of interest" description="Disordered" evidence="5">
    <location>
        <begin position="577"/>
        <end position="604"/>
    </location>
</feature>
<evidence type="ECO:0000313" key="8">
    <source>
        <dbReference type="EMBL" id="KAG5210996.1"/>
    </source>
</evidence>
<dbReference type="AlphaFoldDB" id="A0A836D2X1"/>
<protein>
    <recommendedName>
        <fullName evidence="10">Caspase recruitment domain-containing protein 9</fullName>
    </recommendedName>
</protein>
<evidence type="ECO:0000256" key="1">
    <source>
        <dbReference type="ARBA" id="ARBA00022553"/>
    </source>
</evidence>
<dbReference type="Pfam" id="PF00619">
    <property type="entry name" value="CARD"/>
    <property type="match status" value="1"/>
</dbReference>
<dbReference type="GO" id="GO:0008270">
    <property type="term" value="F:zinc ion binding"/>
    <property type="evidence" value="ECO:0007669"/>
    <property type="project" value="UniProtKB-KW"/>
</dbReference>
<keyword evidence="2 4" id="KW-0175">Coiled coil</keyword>
<reference evidence="8 9" key="1">
    <citation type="submission" date="2020-12" db="EMBL/GenBank/DDBJ databases">
        <title>De novo assembly of Tibetan sheep genome.</title>
        <authorList>
            <person name="Li X."/>
        </authorList>
    </citation>
    <scope>NUCLEOTIDE SEQUENCE [LARGE SCALE GENOMIC DNA]</scope>
    <source>
        <tissue evidence="8">Heart</tissue>
    </source>
</reference>
<dbReference type="Pfam" id="PF05180">
    <property type="entry name" value="zf-DNL"/>
    <property type="match status" value="1"/>
</dbReference>
<dbReference type="EMBL" id="JAEMGP010000003">
    <property type="protein sequence ID" value="KAG5210996.1"/>
    <property type="molecule type" value="Genomic_DNA"/>
</dbReference>
<dbReference type="FunFam" id="1.10.533.10:FF:000003">
    <property type="entry name" value="Caspase recruitment domain family, member 11"/>
    <property type="match status" value="1"/>
</dbReference>
<organism evidence="8 9">
    <name type="scientific">Ovis aries</name>
    <name type="common">Sheep</name>
    <dbReference type="NCBI Taxonomy" id="9940"/>
    <lineage>
        <taxon>Eukaryota</taxon>
        <taxon>Metazoa</taxon>
        <taxon>Chordata</taxon>
        <taxon>Craniata</taxon>
        <taxon>Vertebrata</taxon>
        <taxon>Euteleostomi</taxon>
        <taxon>Mammalia</taxon>
        <taxon>Eutheria</taxon>
        <taxon>Laurasiatheria</taxon>
        <taxon>Artiodactyla</taxon>
        <taxon>Ruminantia</taxon>
        <taxon>Pecora</taxon>
        <taxon>Bovidae</taxon>
        <taxon>Caprinae</taxon>
        <taxon>Ovis</taxon>
    </lineage>
</organism>
<evidence type="ECO:0000259" key="7">
    <source>
        <dbReference type="PROSITE" id="PS51501"/>
    </source>
</evidence>
<keyword evidence="1" id="KW-0597">Phosphoprotein</keyword>
<evidence type="ECO:0000256" key="4">
    <source>
        <dbReference type="SAM" id="Coils"/>
    </source>
</evidence>
<dbReference type="PANTHER" id="PTHR14559">
    <property type="entry name" value="CASPASE RECRUITMENT DOMAIN FAMILY"/>
    <property type="match status" value="1"/>
</dbReference>
<keyword evidence="3" id="KW-0862">Zinc</keyword>
<dbReference type="Gene3D" id="1.10.533.10">
    <property type="entry name" value="Death Domain, Fas"/>
    <property type="match status" value="1"/>
</dbReference>
<keyword evidence="3" id="KW-0479">Metal-binding</keyword>
<dbReference type="PROSITE" id="PS51501">
    <property type="entry name" value="ZF_DNL"/>
    <property type="match status" value="1"/>
</dbReference>
<dbReference type="GO" id="GO:0005737">
    <property type="term" value="C:cytoplasm"/>
    <property type="evidence" value="ECO:0007669"/>
    <property type="project" value="TreeGrafter"/>
</dbReference>
<proteinExistence type="predicted"/>
<evidence type="ECO:0008006" key="10">
    <source>
        <dbReference type="Google" id="ProtNLM"/>
    </source>
</evidence>
<feature type="coiled-coil region" evidence="4">
    <location>
        <begin position="140"/>
        <end position="181"/>
    </location>
</feature>
<dbReference type="Proteomes" id="UP000664991">
    <property type="component" value="Unassembled WGS sequence"/>
</dbReference>
<dbReference type="InterPro" id="IPR001315">
    <property type="entry name" value="CARD"/>
</dbReference>
<feature type="coiled-coil region" evidence="4">
    <location>
        <begin position="371"/>
        <end position="405"/>
    </location>
</feature>
<feature type="region of interest" description="Disordered" evidence="5">
    <location>
        <begin position="425"/>
        <end position="502"/>
    </location>
</feature>
<feature type="domain" description="CARD" evidence="6">
    <location>
        <begin position="6"/>
        <end position="98"/>
    </location>
</feature>